<dbReference type="PANTHER" id="PTHR37539:SF1">
    <property type="entry name" value="ER-BOUND OXYGENASE MPAB_MPAB'_RUBBER OXYGENASE CATALYTIC DOMAIN-CONTAINING PROTEIN"/>
    <property type="match status" value="1"/>
</dbReference>
<name>A0AAD5X6X4_9FUNG</name>
<sequence>MTSLSSSSEREWVDFTPAYKIFRVPSTTPSPIDFAPLVTHGDPPADTALASLTRALPSCPIRIFDTILDRCAAGTATPEELAFMDEARRIPNWVDWAQIRRGQEVFWRHTASMCMVLLYGTLAGGFSNPRINKTLVSTGYLSDPVKVKRRIFETAQMVFDAADTQDGLQPGSEAWKSVLRVRLLHASVRARAKKKAASRYDEAVGDLDVSVPINQADMIGTALGFQCSVIMGLTRMCIYLNHDDRESYTHLWRYMAHLSGIKEEYNPLAYGFASTVACLRTYLRLYFAPDPIGARLSATVLSHVTKDSPKDQTIGFQHELGVAISRIIIGPTLADALDMPKVGMKSRLKAVYVVFLLWLWSTLTYVPWLGPKLISRRKKVLVR</sequence>
<feature type="domain" description="ER-bound oxygenase mpaB/mpaB'/Rubber oxygenase catalytic" evidence="2">
    <location>
        <begin position="107"/>
        <end position="342"/>
    </location>
</feature>
<dbReference type="Pfam" id="PF09995">
    <property type="entry name" value="MPAB_Lcp_cat"/>
    <property type="match status" value="1"/>
</dbReference>
<dbReference type="Proteomes" id="UP001212841">
    <property type="component" value="Unassembled WGS sequence"/>
</dbReference>
<organism evidence="3 4">
    <name type="scientific">Rhizophlyctis rosea</name>
    <dbReference type="NCBI Taxonomy" id="64517"/>
    <lineage>
        <taxon>Eukaryota</taxon>
        <taxon>Fungi</taxon>
        <taxon>Fungi incertae sedis</taxon>
        <taxon>Chytridiomycota</taxon>
        <taxon>Chytridiomycota incertae sedis</taxon>
        <taxon>Chytridiomycetes</taxon>
        <taxon>Rhizophlyctidales</taxon>
        <taxon>Rhizophlyctidaceae</taxon>
        <taxon>Rhizophlyctis</taxon>
    </lineage>
</organism>
<keyword evidence="1" id="KW-1133">Transmembrane helix</keyword>
<dbReference type="AlphaFoldDB" id="A0AAD5X6X4"/>
<keyword evidence="4" id="KW-1185">Reference proteome</keyword>
<dbReference type="GO" id="GO:0016491">
    <property type="term" value="F:oxidoreductase activity"/>
    <property type="evidence" value="ECO:0007669"/>
    <property type="project" value="InterPro"/>
</dbReference>
<evidence type="ECO:0000256" key="1">
    <source>
        <dbReference type="SAM" id="Phobius"/>
    </source>
</evidence>
<evidence type="ECO:0000313" key="3">
    <source>
        <dbReference type="EMBL" id="KAJ3054702.1"/>
    </source>
</evidence>
<evidence type="ECO:0000313" key="4">
    <source>
        <dbReference type="Proteomes" id="UP001212841"/>
    </source>
</evidence>
<keyword evidence="1" id="KW-0812">Transmembrane</keyword>
<dbReference type="InterPro" id="IPR037473">
    <property type="entry name" value="Lcp-like"/>
</dbReference>
<accession>A0AAD5X6X4</accession>
<comment type="caution">
    <text evidence="3">The sequence shown here is derived from an EMBL/GenBank/DDBJ whole genome shotgun (WGS) entry which is preliminary data.</text>
</comment>
<feature type="transmembrane region" description="Helical" evidence="1">
    <location>
        <begin position="350"/>
        <end position="369"/>
    </location>
</feature>
<dbReference type="InterPro" id="IPR018713">
    <property type="entry name" value="MPAB/Lcp_cat_dom"/>
</dbReference>
<proteinExistence type="predicted"/>
<evidence type="ECO:0000259" key="2">
    <source>
        <dbReference type="Pfam" id="PF09995"/>
    </source>
</evidence>
<protein>
    <recommendedName>
        <fullName evidence="2">ER-bound oxygenase mpaB/mpaB'/Rubber oxygenase catalytic domain-containing protein</fullName>
    </recommendedName>
</protein>
<keyword evidence="1" id="KW-0472">Membrane</keyword>
<reference evidence="3" key="1">
    <citation type="submission" date="2020-05" db="EMBL/GenBank/DDBJ databases">
        <title>Phylogenomic resolution of chytrid fungi.</title>
        <authorList>
            <person name="Stajich J.E."/>
            <person name="Amses K."/>
            <person name="Simmons R."/>
            <person name="Seto K."/>
            <person name="Myers J."/>
            <person name="Bonds A."/>
            <person name="Quandt C.A."/>
            <person name="Barry K."/>
            <person name="Liu P."/>
            <person name="Grigoriev I."/>
            <person name="Longcore J.E."/>
            <person name="James T.Y."/>
        </authorList>
    </citation>
    <scope>NUCLEOTIDE SEQUENCE</scope>
    <source>
        <strain evidence="3">JEL0318</strain>
    </source>
</reference>
<dbReference type="EMBL" id="JADGJD010000120">
    <property type="protein sequence ID" value="KAJ3054702.1"/>
    <property type="molecule type" value="Genomic_DNA"/>
</dbReference>
<dbReference type="PANTHER" id="PTHR37539">
    <property type="entry name" value="SECRETED PROTEIN-RELATED"/>
    <property type="match status" value="1"/>
</dbReference>
<gene>
    <name evidence="3" type="ORF">HK097_001045</name>
</gene>